<organism evidence="2">
    <name type="scientific">Arundo donax</name>
    <name type="common">Giant reed</name>
    <name type="synonym">Donax arundinaceus</name>
    <dbReference type="NCBI Taxonomy" id="35708"/>
    <lineage>
        <taxon>Eukaryota</taxon>
        <taxon>Viridiplantae</taxon>
        <taxon>Streptophyta</taxon>
        <taxon>Embryophyta</taxon>
        <taxon>Tracheophyta</taxon>
        <taxon>Spermatophyta</taxon>
        <taxon>Magnoliopsida</taxon>
        <taxon>Liliopsida</taxon>
        <taxon>Poales</taxon>
        <taxon>Poaceae</taxon>
        <taxon>PACMAD clade</taxon>
        <taxon>Arundinoideae</taxon>
        <taxon>Arundineae</taxon>
        <taxon>Arundo</taxon>
    </lineage>
</organism>
<accession>A0A0A8ZEJ5</accession>
<protein>
    <submittedName>
        <fullName evidence="2">Uncharacterized protein</fullName>
    </submittedName>
</protein>
<reference evidence="2" key="2">
    <citation type="journal article" date="2015" name="Data Brief">
        <title>Shoot transcriptome of the giant reed, Arundo donax.</title>
        <authorList>
            <person name="Barrero R.A."/>
            <person name="Guerrero F.D."/>
            <person name="Moolhuijzen P."/>
            <person name="Goolsby J.A."/>
            <person name="Tidwell J."/>
            <person name="Bellgard S.E."/>
            <person name="Bellgard M.I."/>
        </authorList>
    </citation>
    <scope>NUCLEOTIDE SEQUENCE</scope>
    <source>
        <tissue evidence="2">Shoot tissue taken approximately 20 cm above the soil surface</tissue>
    </source>
</reference>
<sequence length="68" mass="8022">MHCNVSPVQVYNIGGPRYILTHIYYMERQGLSFHLKNRSNLSFSLRTKPPRREDSYTHSNLHSVDCKQ</sequence>
<proteinExistence type="predicted"/>
<name>A0A0A8ZEJ5_ARUDO</name>
<feature type="region of interest" description="Disordered" evidence="1">
    <location>
        <begin position="44"/>
        <end position="68"/>
    </location>
</feature>
<evidence type="ECO:0000313" key="2">
    <source>
        <dbReference type="EMBL" id="JAD35130.1"/>
    </source>
</evidence>
<dbReference type="AlphaFoldDB" id="A0A0A8ZEJ5"/>
<evidence type="ECO:0000256" key="1">
    <source>
        <dbReference type="SAM" id="MobiDB-lite"/>
    </source>
</evidence>
<dbReference type="EMBL" id="GBRH01262765">
    <property type="protein sequence ID" value="JAD35130.1"/>
    <property type="molecule type" value="Transcribed_RNA"/>
</dbReference>
<reference evidence="2" key="1">
    <citation type="submission" date="2014-09" db="EMBL/GenBank/DDBJ databases">
        <authorList>
            <person name="Magalhaes I.L.F."/>
            <person name="Oliveira U."/>
            <person name="Santos F.R."/>
            <person name="Vidigal T.H.D.A."/>
            <person name="Brescovit A.D."/>
            <person name="Santos A.J."/>
        </authorList>
    </citation>
    <scope>NUCLEOTIDE SEQUENCE</scope>
    <source>
        <tissue evidence="2">Shoot tissue taken approximately 20 cm above the soil surface</tissue>
    </source>
</reference>